<evidence type="ECO:0000256" key="1">
    <source>
        <dbReference type="SAM" id="Phobius"/>
    </source>
</evidence>
<sequence>MLIASCNFSLQLAIFSFKQGSKMIQSRLLDTPTIAFHHDVAEKLPIHGDARQLIRLHSNDHLQVRRAGIIPVDAFCLFGDGLPAVPDLLDSLRSGHVYALLSAHQKSTVRGTGCFLPFFSFAGLFSVLFQQLFKKCIAFFLRHLPKFFNFFGVRNVIFLIFHATSPLRKRTPY</sequence>
<organism evidence="2">
    <name type="scientific">Siphoviridae sp. ctPyh10</name>
    <dbReference type="NCBI Taxonomy" id="2827865"/>
    <lineage>
        <taxon>Viruses</taxon>
        <taxon>Duplodnaviria</taxon>
        <taxon>Heunggongvirae</taxon>
        <taxon>Uroviricota</taxon>
        <taxon>Caudoviricetes</taxon>
    </lineage>
</organism>
<name>A0A8S5SZC4_9CAUD</name>
<keyword evidence="1" id="KW-0472">Membrane</keyword>
<keyword evidence="1" id="KW-1133">Transmembrane helix</keyword>
<feature type="transmembrane region" description="Helical" evidence="1">
    <location>
        <begin position="114"/>
        <end position="133"/>
    </location>
</feature>
<feature type="transmembrane region" description="Helical" evidence="1">
    <location>
        <begin position="148"/>
        <end position="167"/>
    </location>
</feature>
<protein>
    <submittedName>
        <fullName evidence="2">Uncharacterized protein</fullName>
    </submittedName>
</protein>
<accession>A0A8S5SZC4</accession>
<keyword evidence="1" id="KW-0812">Transmembrane</keyword>
<dbReference type="EMBL" id="BK032711">
    <property type="protein sequence ID" value="DAF56310.1"/>
    <property type="molecule type" value="Genomic_DNA"/>
</dbReference>
<reference evidence="2" key="1">
    <citation type="journal article" date="2021" name="Proc. Natl. Acad. Sci. U.S.A.">
        <title>A Catalog of Tens of Thousands of Viruses from Human Metagenomes Reveals Hidden Associations with Chronic Diseases.</title>
        <authorList>
            <person name="Tisza M.J."/>
            <person name="Buck C.B."/>
        </authorList>
    </citation>
    <scope>NUCLEOTIDE SEQUENCE</scope>
    <source>
        <strain evidence="2">CtPyh10</strain>
    </source>
</reference>
<evidence type="ECO:0000313" key="2">
    <source>
        <dbReference type="EMBL" id="DAF56310.1"/>
    </source>
</evidence>
<proteinExistence type="predicted"/>